<protein>
    <submittedName>
        <fullName evidence="1">Uncharacterized protein</fullName>
    </submittedName>
</protein>
<evidence type="ECO:0000313" key="1">
    <source>
        <dbReference type="EMBL" id="CAK1554132.1"/>
    </source>
</evidence>
<dbReference type="AlphaFoldDB" id="A0AAV1JZB3"/>
<organism evidence="1 2">
    <name type="scientific">Leptosia nina</name>
    <dbReference type="NCBI Taxonomy" id="320188"/>
    <lineage>
        <taxon>Eukaryota</taxon>
        <taxon>Metazoa</taxon>
        <taxon>Ecdysozoa</taxon>
        <taxon>Arthropoda</taxon>
        <taxon>Hexapoda</taxon>
        <taxon>Insecta</taxon>
        <taxon>Pterygota</taxon>
        <taxon>Neoptera</taxon>
        <taxon>Endopterygota</taxon>
        <taxon>Lepidoptera</taxon>
        <taxon>Glossata</taxon>
        <taxon>Ditrysia</taxon>
        <taxon>Papilionoidea</taxon>
        <taxon>Pieridae</taxon>
        <taxon>Pierinae</taxon>
        <taxon>Leptosia</taxon>
    </lineage>
</organism>
<dbReference type="EMBL" id="CAVLEF010000265">
    <property type="protein sequence ID" value="CAK1554132.1"/>
    <property type="molecule type" value="Genomic_DNA"/>
</dbReference>
<name>A0AAV1JZB3_9NEOP</name>
<dbReference type="Proteomes" id="UP001497472">
    <property type="component" value="Unassembled WGS sequence"/>
</dbReference>
<sequence length="393" mass="44786">MSLRKVMKGVPLDILPAEGLLYRDEALTPCQRECTARLGITHQIEQESYLSRHPEVRAMLEMFVSKVTKDNKRKGVLKEAAEYFSRPIADLEADIRERLGITEGNSYIRVSWFFVFPCNSEIICKDDTQQFKFEDEDLAGDLKKIINRNYPEPLHKMPSPVASTINTESSSFISIITSDTTLPTPEPIPTPDPTLSETLFALVSNTVDKAIFLHVDEPALRFDTAYVELKKAVEEAMEIPVIEIKEDIAELYYNAYKMFEVNILEKERIAAEIAWEKRMRKKLKRTLRRQANFKGYETPPTPKSVLSSHESYKKPPPRPCVCHPKFEYNRYPKDRFGIYLPRATGFSDANVTVTPAISLESILDENVDTTSIMSKKSAVSGKSTVGRKTTFKE</sequence>
<keyword evidence="2" id="KW-1185">Reference proteome</keyword>
<proteinExistence type="predicted"/>
<comment type="caution">
    <text evidence="1">The sequence shown here is derived from an EMBL/GenBank/DDBJ whole genome shotgun (WGS) entry which is preliminary data.</text>
</comment>
<reference evidence="1 2" key="1">
    <citation type="submission" date="2023-11" db="EMBL/GenBank/DDBJ databases">
        <authorList>
            <person name="Okamura Y."/>
        </authorList>
    </citation>
    <scope>NUCLEOTIDE SEQUENCE [LARGE SCALE GENOMIC DNA]</scope>
</reference>
<gene>
    <name evidence="1" type="ORF">LNINA_LOCUS13068</name>
</gene>
<evidence type="ECO:0000313" key="2">
    <source>
        <dbReference type="Proteomes" id="UP001497472"/>
    </source>
</evidence>
<accession>A0AAV1JZB3</accession>